<evidence type="ECO:0000256" key="1">
    <source>
        <dbReference type="SAM" id="MobiDB-lite"/>
    </source>
</evidence>
<dbReference type="OrthoDB" id="1708389at2759"/>
<accession>A0A9P6VUI0</accession>
<proteinExistence type="predicted"/>
<dbReference type="InterPro" id="IPR037847">
    <property type="entry name" value="GRAMDC4"/>
</dbReference>
<comment type="caution">
    <text evidence="3">The sequence shown here is derived from an EMBL/GenBank/DDBJ whole genome shotgun (WGS) entry which is preliminary data.</text>
</comment>
<feature type="compositionally biased region" description="Low complexity" evidence="1">
    <location>
        <begin position="610"/>
        <end position="621"/>
    </location>
</feature>
<sequence>MSSPPTAPDSDSDAQLAKALAQLEAEQSPEPSPPSPSPPPLPPPPIRTRRSSQSSSSSPLDRRLQHLQDIEIAQLLDRVGHRLTDVRIAQAVDVRLAVEYPTTETFTNPTTGRVDWLGYVVAYTSCLVADLVPTSLLEENPTTTAADRDFSLTDLRDQLERFYVLCPPPIWQRLVLSHLASLWRWDDPTRTAACFGAYLLLWWYDLLLLAPCVALAALVIKASVFFPPSVEQLVRLAEDRNARSRDARVLGKQLKASSLFGYAGQGVKGIWSDLRARMRDVERAEGEQVIAEDGQLLDEERSRSAMAASAQTPKSALGHLVASAAVLSTSTAAPSSTPTFAPRSAGTGSEDQQEEQKEELRDPARRGPGGKEGDGDVSLYRLLRNLTATFGPNAILWLGELNDLGERIKNIIIHPEHPSVRYIALRLLAICAALAVTPISLVYKALWLYLGIDFFIMWKIRSLYPEWRGVTLPHRWLLLGAPNDVQYALYALRQRQLTGNPIRGTKTLKRTARRRQNNTKASRGVRGGGDLQNDEDDDGDSDGSLATVLEGASGTRSGGGGGGGGGEGGEGGGGGKMDKTKTRVRALSNAVATVLDEADTKYRSRRSSDFFAAPSASSSSSVGGEAITSDLRPPPPPPGGHGGKPEASYFALYASKPGSLCFYSDRFTFLPARHLASLGRLGSRFYSSSRTPTAAEGEDPLIGDGDGDEQDDDASLAESTSSRRTFRSTISSVLAEGGEVAVLYEQIEGVSKHTKLRAFEGLGITTKDGRTFNFRNVSRRDEAFNKLLSFTAAKWKQQ</sequence>
<dbReference type="EMBL" id="PUHQ01000104">
    <property type="protein sequence ID" value="KAG0656084.1"/>
    <property type="molecule type" value="Genomic_DNA"/>
</dbReference>
<name>A0A9P6VUI0_RHOMI</name>
<evidence type="ECO:0000313" key="3">
    <source>
        <dbReference type="EMBL" id="KAG0656084.1"/>
    </source>
</evidence>
<evidence type="ECO:0000256" key="2">
    <source>
        <dbReference type="SAM" id="Phobius"/>
    </source>
</evidence>
<dbReference type="GO" id="GO:0006915">
    <property type="term" value="P:apoptotic process"/>
    <property type="evidence" value="ECO:0007669"/>
    <property type="project" value="InterPro"/>
</dbReference>
<keyword evidence="2" id="KW-0812">Transmembrane</keyword>
<feature type="region of interest" description="Disordered" evidence="1">
    <location>
        <begin position="1"/>
        <end position="62"/>
    </location>
</feature>
<feature type="compositionally biased region" description="Acidic residues" evidence="1">
    <location>
        <begin position="532"/>
        <end position="541"/>
    </location>
</feature>
<feature type="transmembrane region" description="Helical" evidence="2">
    <location>
        <begin position="200"/>
        <end position="220"/>
    </location>
</feature>
<feature type="region of interest" description="Disordered" evidence="1">
    <location>
        <begin position="686"/>
        <end position="722"/>
    </location>
</feature>
<dbReference type="PANTHER" id="PTHR37402">
    <property type="entry name" value="GRAM DOMAIN-CONTAINING PROTEIN 4"/>
    <property type="match status" value="1"/>
</dbReference>
<dbReference type="PANTHER" id="PTHR37402:SF1">
    <property type="entry name" value="GRAM DOMAIN-CONTAINING PROTEIN 4"/>
    <property type="match status" value="1"/>
</dbReference>
<reference evidence="3 4" key="1">
    <citation type="submission" date="2020-11" db="EMBL/GenBank/DDBJ databases">
        <title>Kefir isolates.</title>
        <authorList>
            <person name="Marcisauskas S."/>
            <person name="Kim Y."/>
            <person name="Blasche S."/>
        </authorList>
    </citation>
    <scope>NUCLEOTIDE SEQUENCE [LARGE SCALE GENOMIC DNA]</scope>
    <source>
        <strain evidence="3 4">KR</strain>
    </source>
</reference>
<protein>
    <submittedName>
        <fullName evidence="3">Uncharacterized protein</fullName>
    </submittedName>
</protein>
<feature type="compositionally biased region" description="Pro residues" evidence="1">
    <location>
        <begin position="30"/>
        <end position="46"/>
    </location>
</feature>
<feature type="transmembrane region" description="Helical" evidence="2">
    <location>
        <begin position="427"/>
        <end position="450"/>
    </location>
</feature>
<feature type="compositionally biased region" description="Gly residues" evidence="1">
    <location>
        <begin position="556"/>
        <end position="575"/>
    </location>
</feature>
<organism evidence="3 4">
    <name type="scientific">Rhodotorula mucilaginosa</name>
    <name type="common">Yeast</name>
    <name type="synonym">Rhodotorula rubra</name>
    <dbReference type="NCBI Taxonomy" id="5537"/>
    <lineage>
        <taxon>Eukaryota</taxon>
        <taxon>Fungi</taxon>
        <taxon>Dikarya</taxon>
        <taxon>Basidiomycota</taxon>
        <taxon>Pucciniomycotina</taxon>
        <taxon>Microbotryomycetes</taxon>
        <taxon>Sporidiobolales</taxon>
        <taxon>Sporidiobolaceae</taxon>
        <taxon>Rhodotorula</taxon>
    </lineage>
</organism>
<feature type="compositionally biased region" description="Low complexity" evidence="1">
    <location>
        <begin position="13"/>
        <end position="29"/>
    </location>
</feature>
<keyword evidence="4" id="KW-1185">Reference proteome</keyword>
<feature type="compositionally biased region" description="Basic residues" evidence="1">
    <location>
        <begin position="506"/>
        <end position="517"/>
    </location>
</feature>
<gene>
    <name evidence="3" type="ORF">C6P46_000452</name>
</gene>
<feature type="region of interest" description="Disordered" evidence="1">
    <location>
        <begin position="331"/>
        <end position="373"/>
    </location>
</feature>
<evidence type="ECO:0000313" key="4">
    <source>
        <dbReference type="Proteomes" id="UP000777482"/>
    </source>
</evidence>
<feature type="region of interest" description="Disordered" evidence="1">
    <location>
        <begin position="610"/>
        <end position="644"/>
    </location>
</feature>
<feature type="compositionally biased region" description="Basic and acidic residues" evidence="1">
    <location>
        <begin position="354"/>
        <end position="373"/>
    </location>
</feature>
<dbReference type="Pfam" id="PF11696">
    <property type="entry name" value="DUF3292"/>
    <property type="match status" value="1"/>
</dbReference>
<dbReference type="Proteomes" id="UP000777482">
    <property type="component" value="Unassembled WGS sequence"/>
</dbReference>
<feature type="compositionally biased region" description="Acidic residues" evidence="1">
    <location>
        <begin position="696"/>
        <end position="715"/>
    </location>
</feature>
<feature type="compositionally biased region" description="Low complexity" evidence="1">
    <location>
        <begin position="331"/>
        <end position="345"/>
    </location>
</feature>
<keyword evidence="2" id="KW-1133">Transmembrane helix</keyword>
<keyword evidence="2" id="KW-0472">Membrane</keyword>
<dbReference type="InterPro" id="IPR021709">
    <property type="entry name" value="DUF3292"/>
</dbReference>
<dbReference type="AlphaFoldDB" id="A0A9P6VUI0"/>
<feature type="region of interest" description="Disordered" evidence="1">
    <location>
        <begin position="502"/>
        <end position="579"/>
    </location>
</feature>